<feature type="region of interest" description="Disordered" evidence="1">
    <location>
        <begin position="75"/>
        <end position="100"/>
    </location>
</feature>
<keyword evidence="3" id="KW-1185">Reference proteome</keyword>
<protein>
    <submittedName>
        <fullName evidence="2">Uncharacterized protein</fullName>
    </submittedName>
</protein>
<reference evidence="2 3" key="1">
    <citation type="submission" date="2024-04" db="EMBL/GenBank/DDBJ databases">
        <authorList>
            <person name="Fracassetti M."/>
        </authorList>
    </citation>
    <scope>NUCLEOTIDE SEQUENCE [LARGE SCALE GENOMIC DNA]</scope>
</reference>
<dbReference type="EMBL" id="OZ034817">
    <property type="protein sequence ID" value="CAL1383479.1"/>
    <property type="molecule type" value="Genomic_DNA"/>
</dbReference>
<dbReference type="Proteomes" id="UP001497516">
    <property type="component" value="Chromosome 4"/>
</dbReference>
<sequence length="124" mass="14405">MTHDEKLHQDLGEIMKLLKATQEKLVVCQTQLNDFQKSMCDRVEQLSVRLTDMTGMMHDGFERLEGAIKDISAERMENGGRNDKGKKFDFGKEEEDHDDSENCYQSIDDLLKVHILKVSKYIHM</sequence>
<feature type="compositionally biased region" description="Basic and acidic residues" evidence="1">
    <location>
        <begin position="75"/>
        <end position="91"/>
    </location>
</feature>
<evidence type="ECO:0000313" key="3">
    <source>
        <dbReference type="Proteomes" id="UP001497516"/>
    </source>
</evidence>
<evidence type="ECO:0000256" key="1">
    <source>
        <dbReference type="SAM" id="MobiDB-lite"/>
    </source>
</evidence>
<accession>A0AAV2EC47</accession>
<name>A0AAV2EC47_9ROSI</name>
<gene>
    <name evidence="2" type="ORF">LTRI10_LOCUS24749</name>
</gene>
<evidence type="ECO:0000313" key="2">
    <source>
        <dbReference type="EMBL" id="CAL1383479.1"/>
    </source>
</evidence>
<dbReference type="AlphaFoldDB" id="A0AAV2EC47"/>
<proteinExistence type="predicted"/>
<organism evidence="2 3">
    <name type="scientific">Linum trigynum</name>
    <dbReference type="NCBI Taxonomy" id="586398"/>
    <lineage>
        <taxon>Eukaryota</taxon>
        <taxon>Viridiplantae</taxon>
        <taxon>Streptophyta</taxon>
        <taxon>Embryophyta</taxon>
        <taxon>Tracheophyta</taxon>
        <taxon>Spermatophyta</taxon>
        <taxon>Magnoliopsida</taxon>
        <taxon>eudicotyledons</taxon>
        <taxon>Gunneridae</taxon>
        <taxon>Pentapetalae</taxon>
        <taxon>rosids</taxon>
        <taxon>fabids</taxon>
        <taxon>Malpighiales</taxon>
        <taxon>Linaceae</taxon>
        <taxon>Linum</taxon>
    </lineage>
</organism>